<evidence type="ECO:0000313" key="4">
    <source>
        <dbReference type="Proteomes" id="UP000190625"/>
    </source>
</evidence>
<evidence type="ECO:0000259" key="2">
    <source>
        <dbReference type="Pfam" id="PF25583"/>
    </source>
</evidence>
<dbReference type="PANTHER" id="PTHR34580:SF1">
    <property type="entry name" value="PROTEIN PAFC"/>
    <property type="match status" value="1"/>
</dbReference>
<dbReference type="InterPro" id="IPR051534">
    <property type="entry name" value="CBASS_pafABC_assoc_protein"/>
</dbReference>
<evidence type="ECO:0000313" key="3">
    <source>
        <dbReference type="EMBL" id="SJZ77412.1"/>
    </source>
</evidence>
<sequence length="193" mass="23259">MSEIDYSKSLNLLHIFERLQRGEVIKTKEEMKRFNVSRKTIQRYIGSLREYLADFYFYLIAYMSDRDYDHPTVFRVDRINGYTVEDENFSIPYLERFKPGEFRKRVQFMFNGELSRIEFKYYSKNIEHILDRLPTAEVIEETDDGCIIKAEVYSEYGLKIWLLSQGKNIEVLRPKSLRQELQELIKGMLEVYK</sequence>
<dbReference type="EMBL" id="FUWM01000014">
    <property type="protein sequence ID" value="SJZ77412.1"/>
    <property type="molecule type" value="Genomic_DNA"/>
</dbReference>
<feature type="domain" description="Helix-turn-helix type 11" evidence="1">
    <location>
        <begin position="12"/>
        <end position="54"/>
    </location>
</feature>
<dbReference type="InterPro" id="IPR057727">
    <property type="entry name" value="WCX_dom"/>
</dbReference>
<dbReference type="OrthoDB" id="86031at2"/>
<dbReference type="RefSeq" id="WP_078810236.1">
    <property type="nucleotide sequence ID" value="NZ_FUWM01000014.1"/>
</dbReference>
<dbReference type="STRING" id="142842.SAMN02745118_01777"/>
<name>A0A1T4NDS1_9FIRM</name>
<accession>A0A1T4NDS1</accession>
<dbReference type="Pfam" id="PF25583">
    <property type="entry name" value="WCX"/>
    <property type="match status" value="1"/>
</dbReference>
<dbReference type="Pfam" id="PF08279">
    <property type="entry name" value="HTH_11"/>
    <property type="match status" value="1"/>
</dbReference>
<dbReference type="AlphaFoldDB" id="A0A1T4NDS1"/>
<dbReference type="InterPro" id="IPR013196">
    <property type="entry name" value="HTH_11"/>
</dbReference>
<keyword evidence="4" id="KW-1185">Reference proteome</keyword>
<gene>
    <name evidence="3" type="ORF">SAMN02745118_01777</name>
</gene>
<reference evidence="4" key="1">
    <citation type="submission" date="2017-02" db="EMBL/GenBank/DDBJ databases">
        <authorList>
            <person name="Varghese N."/>
            <person name="Submissions S."/>
        </authorList>
    </citation>
    <scope>NUCLEOTIDE SEQUENCE [LARGE SCALE GENOMIC DNA]</scope>
    <source>
        <strain evidence="4">ATCC BAA-73</strain>
    </source>
</reference>
<protein>
    <submittedName>
        <fullName evidence="3">HTH domain-containing protein</fullName>
    </submittedName>
</protein>
<feature type="domain" description="WCX" evidence="2">
    <location>
        <begin position="128"/>
        <end position="189"/>
    </location>
</feature>
<dbReference type="PANTHER" id="PTHR34580">
    <property type="match status" value="1"/>
</dbReference>
<evidence type="ECO:0000259" key="1">
    <source>
        <dbReference type="Pfam" id="PF08279"/>
    </source>
</evidence>
<dbReference type="Proteomes" id="UP000190625">
    <property type="component" value="Unassembled WGS sequence"/>
</dbReference>
<organism evidence="3 4">
    <name type="scientific">Selenihalanaerobacter shriftii</name>
    <dbReference type="NCBI Taxonomy" id="142842"/>
    <lineage>
        <taxon>Bacteria</taxon>
        <taxon>Bacillati</taxon>
        <taxon>Bacillota</taxon>
        <taxon>Clostridia</taxon>
        <taxon>Halanaerobiales</taxon>
        <taxon>Halobacteroidaceae</taxon>
        <taxon>Selenihalanaerobacter</taxon>
    </lineage>
</organism>
<proteinExistence type="predicted"/>